<evidence type="ECO:0008006" key="4">
    <source>
        <dbReference type="Google" id="ProtNLM"/>
    </source>
</evidence>
<keyword evidence="1" id="KW-0862">Zinc</keyword>
<keyword evidence="3" id="KW-1185">Reference proteome</keyword>
<sequence length="355" mass="37892">MTELCSWPAQTALLVADEPYPTAVDAVRRVGFTVVVVDPETPAEQLAGLDPFTYVLIGPEILRRDSCVELLEALRDTSPIARFLLLAGQDVDAPTLLAAIRAGVQEVLDPHDQITLLTTLRIQVDRAARTRERVLAVGAHPDDVEIGCAGALLEHRRQGDRVSVLTLSRGAVGGDAGDRVVEATTAAGLIGAQLLLGDLPDTKVSAGIDTISLIEAVIAALEPTTVYVHSPHDTHQDHRAVHAATMSAARAVPTMMAYQSPSANNRFLPTAFVPIDRVVRLKLRVLACHASQAGRSYLDADTVVSTARYWGRHVAPPARYAEPFEVLRAIDHIGGPPAPAADLAPSLGEEGPDRE</sequence>
<dbReference type="Gene3D" id="3.40.50.10320">
    <property type="entry name" value="LmbE-like"/>
    <property type="match status" value="1"/>
</dbReference>
<dbReference type="SUPFAM" id="SSF102588">
    <property type="entry name" value="LmbE-like"/>
    <property type="match status" value="1"/>
</dbReference>
<reference evidence="3" key="1">
    <citation type="journal article" date="2019" name="Int. J. Syst. Evol. Microbiol.">
        <title>The Global Catalogue of Microorganisms (GCM) 10K type strain sequencing project: providing services to taxonomists for standard genome sequencing and annotation.</title>
        <authorList>
            <consortium name="The Broad Institute Genomics Platform"/>
            <consortium name="The Broad Institute Genome Sequencing Center for Infectious Disease"/>
            <person name="Wu L."/>
            <person name="Ma J."/>
        </authorList>
    </citation>
    <scope>NUCLEOTIDE SEQUENCE [LARGE SCALE GENOMIC DNA]</scope>
    <source>
        <strain evidence="3">JCM 16929</strain>
    </source>
</reference>
<evidence type="ECO:0000313" key="3">
    <source>
        <dbReference type="Proteomes" id="UP001501490"/>
    </source>
</evidence>
<name>A0ABP7AIY8_9ACTN</name>
<evidence type="ECO:0000313" key="2">
    <source>
        <dbReference type="EMBL" id="GAA3633154.1"/>
    </source>
</evidence>
<evidence type="ECO:0000256" key="1">
    <source>
        <dbReference type="ARBA" id="ARBA00022833"/>
    </source>
</evidence>
<dbReference type="Pfam" id="PF02585">
    <property type="entry name" value="PIG-L"/>
    <property type="match status" value="1"/>
</dbReference>
<comment type="caution">
    <text evidence="2">The sequence shown here is derived from an EMBL/GenBank/DDBJ whole genome shotgun (WGS) entry which is preliminary data.</text>
</comment>
<dbReference type="InterPro" id="IPR003737">
    <property type="entry name" value="GlcNAc_PI_deacetylase-related"/>
</dbReference>
<organism evidence="2 3">
    <name type="scientific">Microlunatus ginsengisoli</name>
    <dbReference type="NCBI Taxonomy" id="363863"/>
    <lineage>
        <taxon>Bacteria</taxon>
        <taxon>Bacillati</taxon>
        <taxon>Actinomycetota</taxon>
        <taxon>Actinomycetes</taxon>
        <taxon>Propionibacteriales</taxon>
        <taxon>Propionibacteriaceae</taxon>
        <taxon>Microlunatus</taxon>
    </lineage>
</organism>
<proteinExistence type="predicted"/>
<dbReference type="PANTHER" id="PTHR12993">
    <property type="entry name" value="N-ACETYLGLUCOSAMINYL-PHOSPHATIDYLINOSITOL DE-N-ACETYLASE-RELATED"/>
    <property type="match status" value="1"/>
</dbReference>
<accession>A0ABP7AIY8</accession>
<dbReference type="Proteomes" id="UP001501490">
    <property type="component" value="Unassembled WGS sequence"/>
</dbReference>
<gene>
    <name evidence="2" type="ORF">GCM10022236_39670</name>
</gene>
<protein>
    <recommendedName>
        <fullName evidence="4">N-acetylglucosaminyl deacetylase, LmbE family</fullName>
    </recommendedName>
</protein>
<dbReference type="PANTHER" id="PTHR12993:SF30">
    <property type="entry name" value="N-ACETYL-ALPHA-D-GLUCOSAMINYL L-MALATE DEACETYLASE 1"/>
    <property type="match status" value="1"/>
</dbReference>
<dbReference type="InterPro" id="IPR024078">
    <property type="entry name" value="LmbE-like_dom_sf"/>
</dbReference>
<dbReference type="EMBL" id="BAABAB010000031">
    <property type="protein sequence ID" value="GAA3633154.1"/>
    <property type="molecule type" value="Genomic_DNA"/>
</dbReference>